<accession>A0A1B3B1V4</accession>
<dbReference type="InterPro" id="IPR023214">
    <property type="entry name" value="HAD_sf"/>
</dbReference>
<dbReference type="OrthoDB" id="20748at10239"/>
<keyword evidence="3" id="KW-1185">Reference proteome</keyword>
<dbReference type="InterPro" id="IPR036412">
    <property type="entry name" value="HAD-like_sf"/>
</dbReference>
<dbReference type="RefSeq" id="YP_009284781.1">
    <property type="nucleotide sequence ID" value="NC_031052.1"/>
</dbReference>
<dbReference type="Gene3D" id="3.40.50.1000">
    <property type="entry name" value="HAD superfamily/HAD-like"/>
    <property type="match status" value="1"/>
</dbReference>
<dbReference type="SUPFAM" id="SSF56784">
    <property type="entry name" value="HAD-like"/>
    <property type="match status" value="1"/>
</dbReference>
<organism evidence="2 3">
    <name type="scientific">Gordonia phage Twister6</name>
    <dbReference type="NCBI Taxonomy" id="1887655"/>
    <lineage>
        <taxon>Viruses</taxon>
        <taxon>Duplodnaviria</taxon>
        <taxon>Heunggongvirae</taxon>
        <taxon>Uroviricota</taxon>
        <taxon>Caudoviricetes</taxon>
        <taxon>Stackebrandtviridae</taxon>
        <taxon>Frickvirinae</taxon>
        <taxon>Wizardvirus</taxon>
        <taxon>Wizardvirus twister6</taxon>
    </lineage>
</organism>
<dbReference type="Proteomes" id="UP000201729">
    <property type="component" value="Segment"/>
</dbReference>
<dbReference type="InterPro" id="IPR056782">
    <property type="entry name" value="HAD_PNKP"/>
</dbReference>
<sequence>MTRQTAVIVDVDGTLCDVSTALHHITTPDVLKDFDAFHRAAAQCPPTDWVLEWCEQQRAAGHVLVVVTGRMYRHIMDTTEWLVRHLPGPFIGPLMRGDDDVRPDTDVKHEIYTLLTDPDYYNLDIVAAIDDRPSVIRLWRSLGIPTTVAWRKDWLAAGEHYDDEDTP</sequence>
<dbReference type="EMBL" id="KX557286">
    <property type="protein sequence ID" value="AOE44919.1"/>
    <property type="molecule type" value="Genomic_DNA"/>
</dbReference>
<protein>
    <recommendedName>
        <fullName evidence="1">Polynucleotide kinase PNKP phosphatase domain-containing protein</fullName>
    </recommendedName>
</protein>
<evidence type="ECO:0000259" key="1">
    <source>
        <dbReference type="Pfam" id="PF25109"/>
    </source>
</evidence>
<name>A0A1B3B1V4_9CAUD</name>
<gene>
    <name evidence="2" type="primary">10</name>
    <name evidence="2" type="ORF">SEA_TWISTER6_10</name>
</gene>
<proteinExistence type="predicted"/>
<evidence type="ECO:0000313" key="3">
    <source>
        <dbReference type="Proteomes" id="UP000201729"/>
    </source>
</evidence>
<dbReference type="KEGG" id="vg:29064982"/>
<feature type="domain" description="Polynucleotide kinase PNKP phosphatase" evidence="1">
    <location>
        <begin position="5"/>
        <end position="146"/>
    </location>
</feature>
<dbReference type="Pfam" id="PF25109">
    <property type="entry name" value="HAD_PNKP"/>
    <property type="match status" value="1"/>
</dbReference>
<dbReference type="GeneID" id="29064982"/>
<evidence type="ECO:0000313" key="2">
    <source>
        <dbReference type="EMBL" id="AOE44919.1"/>
    </source>
</evidence>
<reference evidence="2 3" key="1">
    <citation type="submission" date="2016-07" db="EMBL/GenBank/DDBJ databases">
        <authorList>
            <person name="Montgomery M.T."/>
            <person name="Pope W.H."/>
            <person name="Russell D.A."/>
            <person name="Garlena R.A."/>
            <person name="Jacobs-Sera D."/>
            <person name="Hendrix R.W."/>
            <person name="Hatfull G.F."/>
        </authorList>
    </citation>
    <scope>NUCLEOTIDE SEQUENCE [LARGE SCALE GENOMIC DNA]</scope>
</reference>